<keyword evidence="3" id="KW-1185">Reference proteome</keyword>
<dbReference type="RefSeq" id="WP_073480579.1">
    <property type="nucleotide sequence ID" value="NZ_FQVN01000002.1"/>
</dbReference>
<dbReference type="STRING" id="2017.SAMN05444320_102315"/>
<dbReference type="AlphaFoldDB" id="A0A1M4YD69"/>
<dbReference type="SUPFAM" id="SSF47413">
    <property type="entry name" value="lambda repressor-like DNA-binding domains"/>
    <property type="match status" value="1"/>
</dbReference>
<dbReference type="GO" id="GO:0003677">
    <property type="term" value="F:DNA binding"/>
    <property type="evidence" value="ECO:0007669"/>
    <property type="project" value="InterPro"/>
</dbReference>
<dbReference type="Pfam" id="PF13560">
    <property type="entry name" value="HTH_31"/>
    <property type="match status" value="1"/>
</dbReference>
<organism evidence="2 3">
    <name type="scientific">Streptoalloteichus hindustanus</name>
    <dbReference type="NCBI Taxonomy" id="2017"/>
    <lineage>
        <taxon>Bacteria</taxon>
        <taxon>Bacillati</taxon>
        <taxon>Actinomycetota</taxon>
        <taxon>Actinomycetes</taxon>
        <taxon>Pseudonocardiales</taxon>
        <taxon>Pseudonocardiaceae</taxon>
        <taxon>Streptoalloteichus</taxon>
    </lineage>
</organism>
<evidence type="ECO:0000313" key="3">
    <source>
        <dbReference type="Proteomes" id="UP000184501"/>
    </source>
</evidence>
<name>A0A1M4YD69_STRHI</name>
<proteinExistence type="predicted"/>
<protein>
    <submittedName>
        <fullName evidence="2">Helix-turn-helix domain-containing protein</fullName>
    </submittedName>
</protein>
<dbReference type="InterPro" id="IPR001387">
    <property type="entry name" value="Cro/C1-type_HTH"/>
</dbReference>
<evidence type="ECO:0000259" key="1">
    <source>
        <dbReference type="PROSITE" id="PS50943"/>
    </source>
</evidence>
<dbReference type="OrthoDB" id="4790304at2"/>
<dbReference type="PROSITE" id="PS50943">
    <property type="entry name" value="HTH_CROC1"/>
    <property type="match status" value="1"/>
</dbReference>
<sequence length="284" mass="31922">MDHRSELGEFLRSRRGALLPVDVGLTDYGERRRVPGLRREELAHLAGVSVGYYTRLEQGQSQNASDAVLDAIARALRLDDDERAHLRALARPTHKTRRRPRPERLRPRVRALVDALDPVPALVLGRTTDVLAWNRMAHALLAGHLDRRAPESATTRPNWARLFFLDPHVRELFSPWQDKARDTVADLRQIAGRRPHDPSLAELIGELTMHSPDFAALWSAHPVRGCAHHTRDYRHPLVGTLTLTDELLTLPDEDGQRLVLFHAEQRSPSATALTLLTTTTGGTN</sequence>
<reference evidence="2 3" key="1">
    <citation type="submission" date="2016-11" db="EMBL/GenBank/DDBJ databases">
        <authorList>
            <person name="Jaros S."/>
            <person name="Januszkiewicz K."/>
            <person name="Wedrychowicz H."/>
        </authorList>
    </citation>
    <scope>NUCLEOTIDE SEQUENCE [LARGE SCALE GENOMIC DNA]</scope>
    <source>
        <strain evidence="2 3">DSM 44523</strain>
    </source>
</reference>
<feature type="domain" description="HTH cro/C1-type" evidence="1">
    <location>
        <begin position="36"/>
        <end position="83"/>
    </location>
</feature>
<dbReference type="Gene3D" id="3.30.450.180">
    <property type="match status" value="1"/>
</dbReference>
<gene>
    <name evidence="2" type="ORF">SAMN05444320_102315</name>
</gene>
<dbReference type="CDD" id="cd00093">
    <property type="entry name" value="HTH_XRE"/>
    <property type="match status" value="1"/>
</dbReference>
<dbReference type="EMBL" id="FQVN01000002">
    <property type="protein sequence ID" value="SHF03548.1"/>
    <property type="molecule type" value="Genomic_DNA"/>
</dbReference>
<dbReference type="PANTHER" id="PTHR35010:SF2">
    <property type="entry name" value="BLL4672 PROTEIN"/>
    <property type="match status" value="1"/>
</dbReference>
<dbReference type="SMART" id="SM00530">
    <property type="entry name" value="HTH_XRE"/>
    <property type="match status" value="1"/>
</dbReference>
<dbReference type="PANTHER" id="PTHR35010">
    <property type="entry name" value="BLL4672 PROTEIN-RELATED"/>
    <property type="match status" value="1"/>
</dbReference>
<dbReference type="Pfam" id="PF17765">
    <property type="entry name" value="MLTR_LBD"/>
    <property type="match status" value="1"/>
</dbReference>
<dbReference type="Proteomes" id="UP000184501">
    <property type="component" value="Unassembled WGS sequence"/>
</dbReference>
<dbReference type="InterPro" id="IPR010982">
    <property type="entry name" value="Lambda_DNA-bd_dom_sf"/>
</dbReference>
<dbReference type="Gene3D" id="1.10.260.40">
    <property type="entry name" value="lambda repressor-like DNA-binding domains"/>
    <property type="match status" value="1"/>
</dbReference>
<accession>A0A1M4YD69</accession>
<dbReference type="InterPro" id="IPR041413">
    <property type="entry name" value="MLTR_LBD"/>
</dbReference>
<evidence type="ECO:0000313" key="2">
    <source>
        <dbReference type="EMBL" id="SHF03548.1"/>
    </source>
</evidence>